<dbReference type="OMA" id="CFARHYV"/>
<evidence type="ECO:0000256" key="1">
    <source>
        <dbReference type="ARBA" id="ARBA00022679"/>
    </source>
</evidence>
<dbReference type="SUPFAM" id="SSF53613">
    <property type="entry name" value="Ribokinase-like"/>
    <property type="match status" value="1"/>
</dbReference>
<dbReference type="PANTHER" id="PTHR10584:SF166">
    <property type="entry name" value="RIBOKINASE"/>
    <property type="match status" value="1"/>
</dbReference>
<dbReference type="Pfam" id="PF00294">
    <property type="entry name" value="PfkB"/>
    <property type="match status" value="2"/>
</dbReference>
<dbReference type="EMBL" id="UYSL01021969">
    <property type="protein sequence ID" value="VDL79551.1"/>
    <property type="molecule type" value="Genomic_DNA"/>
</dbReference>
<dbReference type="InterPro" id="IPR029056">
    <property type="entry name" value="Ribokinase-like"/>
</dbReference>
<reference evidence="6" key="1">
    <citation type="submission" date="2016-04" db="UniProtKB">
        <authorList>
            <consortium name="WormBaseParasite"/>
        </authorList>
    </citation>
    <scope>IDENTIFICATION</scope>
</reference>
<evidence type="ECO:0000313" key="4">
    <source>
        <dbReference type="EMBL" id="VDL79551.1"/>
    </source>
</evidence>
<dbReference type="GO" id="GO:0005829">
    <property type="term" value="C:cytosol"/>
    <property type="evidence" value="ECO:0007669"/>
    <property type="project" value="TreeGrafter"/>
</dbReference>
<proteinExistence type="predicted"/>
<feature type="domain" description="Carbohydrate kinase PfkB" evidence="3">
    <location>
        <begin position="95"/>
        <end position="180"/>
    </location>
</feature>
<dbReference type="Gene3D" id="3.40.1190.20">
    <property type="match status" value="2"/>
</dbReference>
<evidence type="ECO:0000256" key="2">
    <source>
        <dbReference type="ARBA" id="ARBA00022777"/>
    </source>
</evidence>
<name>A0A158R2H9_NIPBR</name>
<dbReference type="InterPro" id="IPR002139">
    <property type="entry name" value="Ribo/fructo_kinase"/>
</dbReference>
<sequence>MTTTTTTTTTAITPQNRRIFTANTGTLIANDIKPTKRVKRSLEPIIVTVVSDEPYDPTKNEQNFKTAESLLTDLAKSQGVVYNEEDVKAKMKKQGGETVFGSGFLSSGGGKGANQAVAAARLGAHVTLLAKVGDDALGEESIERLRNYGVNVDKIEKSSTASTGVASITVDAQVCTICNPAPTYRCEDRSFLQLVDILCLNRMEVRNGYSLIFHENLLQWSPVAAQNVSGLHVKDIEEAKEAVKVIQAMGPQRVVVTMGADGCVYSNGNEEPCHVAIPQVEVVDTTGAGDCFCGSLAFFVAQNRRKCRLPDWSQLGDAIKKAALISSLAVTRRGAQSSFLSREEVLKGYPDIFD</sequence>
<keyword evidence="5" id="KW-1185">Reference proteome</keyword>
<dbReference type="Proteomes" id="UP000271162">
    <property type="component" value="Unassembled WGS sequence"/>
</dbReference>
<dbReference type="PANTHER" id="PTHR10584">
    <property type="entry name" value="SUGAR KINASE"/>
    <property type="match status" value="1"/>
</dbReference>
<dbReference type="PRINTS" id="PR00990">
    <property type="entry name" value="RIBOKINASE"/>
</dbReference>
<feature type="domain" description="Carbohydrate kinase PfkB" evidence="3">
    <location>
        <begin position="189"/>
        <end position="338"/>
    </location>
</feature>
<dbReference type="GO" id="GO:0016301">
    <property type="term" value="F:kinase activity"/>
    <property type="evidence" value="ECO:0007669"/>
    <property type="project" value="UniProtKB-KW"/>
</dbReference>
<evidence type="ECO:0000313" key="6">
    <source>
        <dbReference type="WBParaSite" id="NBR_0001595601-mRNA-1"/>
    </source>
</evidence>
<dbReference type="STRING" id="27835.A0A158R2H9"/>
<dbReference type="InterPro" id="IPR011611">
    <property type="entry name" value="PfkB_dom"/>
</dbReference>
<dbReference type="AlphaFoldDB" id="A0A158R2H9"/>
<gene>
    <name evidence="4" type="ORF">NBR_LOCUS15957</name>
</gene>
<evidence type="ECO:0000259" key="3">
    <source>
        <dbReference type="Pfam" id="PF00294"/>
    </source>
</evidence>
<reference evidence="4 5" key="2">
    <citation type="submission" date="2018-11" db="EMBL/GenBank/DDBJ databases">
        <authorList>
            <consortium name="Pathogen Informatics"/>
        </authorList>
    </citation>
    <scope>NUCLEOTIDE SEQUENCE [LARGE SCALE GENOMIC DNA]</scope>
</reference>
<keyword evidence="1" id="KW-0808">Transferase</keyword>
<dbReference type="WBParaSite" id="NBR_0001595601-mRNA-1">
    <property type="protein sequence ID" value="NBR_0001595601-mRNA-1"/>
    <property type="gene ID" value="NBR_0001595601"/>
</dbReference>
<keyword evidence="2" id="KW-0418">Kinase</keyword>
<organism evidence="6">
    <name type="scientific">Nippostrongylus brasiliensis</name>
    <name type="common">Rat hookworm</name>
    <dbReference type="NCBI Taxonomy" id="27835"/>
    <lineage>
        <taxon>Eukaryota</taxon>
        <taxon>Metazoa</taxon>
        <taxon>Ecdysozoa</taxon>
        <taxon>Nematoda</taxon>
        <taxon>Chromadorea</taxon>
        <taxon>Rhabditida</taxon>
        <taxon>Rhabditina</taxon>
        <taxon>Rhabditomorpha</taxon>
        <taxon>Strongyloidea</taxon>
        <taxon>Heligmosomidae</taxon>
        <taxon>Nippostrongylus</taxon>
    </lineage>
</organism>
<accession>A0A158R2H9</accession>
<protein>
    <submittedName>
        <fullName evidence="6">Ribokinase (inferred by orthology to a human protein)</fullName>
    </submittedName>
</protein>
<evidence type="ECO:0000313" key="5">
    <source>
        <dbReference type="Proteomes" id="UP000271162"/>
    </source>
</evidence>
<dbReference type="GO" id="GO:0006796">
    <property type="term" value="P:phosphate-containing compound metabolic process"/>
    <property type="evidence" value="ECO:0007669"/>
    <property type="project" value="UniProtKB-ARBA"/>
</dbReference>